<gene>
    <name evidence="1" type="ORF">G3563_27205</name>
</gene>
<feature type="non-terminal residue" evidence="1">
    <location>
        <position position="127"/>
    </location>
</feature>
<accession>A0A6D1AB09</accession>
<dbReference type="EMBL" id="JAAHTE010000272">
    <property type="protein sequence ID" value="NEU02752.1"/>
    <property type="molecule type" value="Genomic_DNA"/>
</dbReference>
<sequence length="127" mass="14250">LALLVLQIDTLNHTPYEKKDMDLLLFAVNSLIERNIPTDKHLAPAVVDKQQATILINQSGTKEEFMAELNETARMIQEKAEAELQLSVSIGISQPFDVLTKAKTAYAEGSEALKYRLKAENKSIIFY</sequence>
<feature type="non-terminal residue" evidence="1">
    <location>
        <position position="1"/>
    </location>
</feature>
<name>A0A6D1AB09_ECOLX</name>
<comment type="caution">
    <text evidence="1">The sequence shown here is derived from an EMBL/GenBank/DDBJ whole genome shotgun (WGS) entry which is preliminary data.</text>
</comment>
<reference evidence="1" key="1">
    <citation type="submission" date="2020-02" db="EMBL/GenBank/DDBJ databases">
        <title>Investigating the Use of Bacteriophages as New Decolonization Strategy for Intestinal Carriage of CTX-M-15-producing ST131 Escherichia coli: an In Vitro Continuous Culture System Model.</title>
        <authorList>
            <person name="Bernasconi O.J."/>
            <person name="Campos-Madueno E.I."/>
            <person name="Dona V."/>
            <person name="Perreten V."/>
            <person name="Carattoli A."/>
            <person name="Endimiani A."/>
        </authorList>
    </citation>
    <scope>NUCLEOTIDE SEQUENCE</scope>
    <source>
        <strain evidence="1">4901.28</strain>
    </source>
</reference>
<protein>
    <submittedName>
        <fullName evidence="1">AraC family transcriptional regulator</fullName>
    </submittedName>
</protein>
<evidence type="ECO:0000313" key="1">
    <source>
        <dbReference type="EMBL" id="NEU02752.1"/>
    </source>
</evidence>
<organism evidence="1">
    <name type="scientific">Escherichia coli</name>
    <dbReference type="NCBI Taxonomy" id="562"/>
    <lineage>
        <taxon>Bacteria</taxon>
        <taxon>Pseudomonadati</taxon>
        <taxon>Pseudomonadota</taxon>
        <taxon>Gammaproteobacteria</taxon>
        <taxon>Enterobacterales</taxon>
        <taxon>Enterobacteriaceae</taxon>
        <taxon>Escherichia</taxon>
    </lineage>
</organism>
<dbReference type="AlphaFoldDB" id="A0A6D1AB09"/>
<proteinExistence type="predicted"/>